<keyword evidence="5" id="KW-0808">Transferase</keyword>
<dbReference type="GO" id="GO:0009401">
    <property type="term" value="P:phosphoenolpyruvate-dependent sugar phosphotransferase system"/>
    <property type="evidence" value="ECO:0007669"/>
    <property type="project" value="UniProtKB-KW"/>
</dbReference>
<keyword evidence="8" id="KW-0418">Kinase</keyword>
<organism evidence="13 15">
    <name type="scientific">Enterocloster clostridioformis</name>
    <dbReference type="NCBI Taxonomy" id="1531"/>
    <lineage>
        <taxon>Bacteria</taxon>
        <taxon>Bacillati</taxon>
        <taxon>Bacillota</taxon>
        <taxon>Clostridia</taxon>
        <taxon>Lachnospirales</taxon>
        <taxon>Lachnospiraceae</taxon>
        <taxon>Enterocloster</taxon>
    </lineage>
</organism>
<evidence type="ECO:0000256" key="5">
    <source>
        <dbReference type="ARBA" id="ARBA00022679"/>
    </source>
</evidence>
<dbReference type="InterPro" id="IPR050558">
    <property type="entry name" value="PTS_Sugar-Specific_Components"/>
</dbReference>
<dbReference type="AlphaFoldDB" id="A0A829VX73"/>
<evidence type="ECO:0000313" key="13">
    <source>
        <dbReference type="EMBL" id="GEA36869.1"/>
    </source>
</evidence>
<evidence type="ECO:0000256" key="10">
    <source>
        <dbReference type="ARBA" id="ARBA00023136"/>
    </source>
</evidence>
<dbReference type="Proteomes" id="UP000315200">
    <property type="component" value="Unassembled WGS sequence"/>
</dbReference>
<comment type="caution">
    <text evidence="13">The sequence shown here is derived from an EMBL/GenBank/DDBJ whole genome shotgun (WGS) entry which is preliminary data.</text>
</comment>
<keyword evidence="7" id="KW-0812">Transmembrane</keyword>
<dbReference type="EMBL" id="JAAISW010000051">
    <property type="protein sequence ID" value="NSJ45989.1"/>
    <property type="molecule type" value="Genomic_DNA"/>
</dbReference>
<dbReference type="RefSeq" id="WP_002583245.1">
    <property type="nucleotide sequence ID" value="NZ_BJLB01000001.1"/>
</dbReference>
<dbReference type="EMBL" id="BJLB01000001">
    <property type="protein sequence ID" value="GEA36869.1"/>
    <property type="molecule type" value="Genomic_DNA"/>
</dbReference>
<gene>
    <name evidence="13" type="ORF">Ccl03g_25820</name>
    <name evidence="14" type="ORF">G5B26_20970</name>
</gene>
<dbReference type="PANTHER" id="PTHR30175:SF1">
    <property type="entry name" value="PTS SYSTEM ARBUTIN-, CELLOBIOSE-, AND SALICIN-SPECIFIC EIIBC COMPONENT-RELATED"/>
    <property type="match status" value="1"/>
</dbReference>
<keyword evidence="3" id="KW-1003">Cell membrane</keyword>
<sequence>MAFDYAKTAGQILEMVGGKANVEGLTHCITRLRFMLKDMGLPKDSEVEKIPGVLRVIKQGGQYQVVIGNEVTHVFAELQKLGDFSDGGRAENGGPKENLFSRLCAFVAGCMREYEKKSVN</sequence>
<proteinExistence type="predicted"/>
<protein>
    <submittedName>
        <fullName evidence="14">PTS transporter subunit EIIB</fullName>
    </submittedName>
</protein>
<evidence type="ECO:0000256" key="2">
    <source>
        <dbReference type="ARBA" id="ARBA00022448"/>
    </source>
</evidence>
<dbReference type="Proteomes" id="UP000719916">
    <property type="component" value="Unassembled WGS sequence"/>
</dbReference>
<keyword evidence="10" id="KW-0472">Membrane</keyword>
<evidence type="ECO:0000256" key="8">
    <source>
        <dbReference type="ARBA" id="ARBA00022777"/>
    </source>
</evidence>
<keyword evidence="6" id="KW-0598">Phosphotransferase system</keyword>
<keyword evidence="9" id="KW-1133">Transmembrane helix</keyword>
<evidence type="ECO:0000256" key="3">
    <source>
        <dbReference type="ARBA" id="ARBA00022475"/>
    </source>
</evidence>
<dbReference type="PROSITE" id="PS51098">
    <property type="entry name" value="PTS_EIIB_TYPE_1"/>
    <property type="match status" value="1"/>
</dbReference>
<evidence type="ECO:0000313" key="15">
    <source>
        <dbReference type="Proteomes" id="UP000315200"/>
    </source>
</evidence>
<dbReference type="SUPFAM" id="SSF55604">
    <property type="entry name" value="Glucose permease domain IIB"/>
    <property type="match status" value="1"/>
</dbReference>
<evidence type="ECO:0000259" key="12">
    <source>
        <dbReference type="PROSITE" id="PS51098"/>
    </source>
</evidence>
<dbReference type="GO" id="GO:0090589">
    <property type="term" value="F:protein-phosphocysteine-trehalose phosphotransferase system transporter activity"/>
    <property type="evidence" value="ECO:0007669"/>
    <property type="project" value="TreeGrafter"/>
</dbReference>
<dbReference type="InterPro" id="IPR001996">
    <property type="entry name" value="PTS_IIB_1"/>
</dbReference>
<evidence type="ECO:0000256" key="9">
    <source>
        <dbReference type="ARBA" id="ARBA00022989"/>
    </source>
</evidence>
<evidence type="ECO:0000313" key="16">
    <source>
        <dbReference type="Proteomes" id="UP000719916"/>
    </source>
</evidence>
<evidence type="ECO:0000256" key="1">
    <source>
        <dbReference type="ARBA" id="ARBA00004651"/>
    </source>
</evidence>
<evidence type="ECO:0000256" key="4">
    <source>
        <dbReference type="ARBA" id="ARBA00022597"/>
    </source>
</evidence>
<dbReference type="FunFam" id="3.30.1360.60:FF:000001">
    <property type="entry name" value="PTS system glucose-specific IIBC component PtsG"/>
    <property type="match status" value="1"/>
</dbReference>
<dbReference type="CDD" id="cd00212">
    <property type="entry name" value="PTS_IIB_glc"/>
    <property type="match status" value="1"/>
</dbReference>
<reference evidence="14 16" key="2">
    <citation type="journal article" date="2020" name="Cell Host Microbe">
        <title>Functional and Genomic Variation between Human-Derived Isolates of Lachnospiraceae Reveals Inter- and Intra-Species Diversity.</title>
        <authorList>
            <person name="Sorbara M.T."/>
            <person name="Littmann E.R."/>
            <person name="Fontana E."/>
            <person name="Moody T.U."/>
            <person name="Kohout C.E."/>
            <person name="Gjonbalaj M."/>
            <person name="Eaton V."/>
            <person name="Seok R."/>
            <person name="Leiner I.M."/>
            <person name="Pamer E.G."/>
        </authorList>
    </citation>
    <scope>NUCLEOTIDE SEQUENCE [LARGE SCALE GENOMIC DNA]</scope>
    <source>
        <strain evidence="14 16">MSK.2.26</strain>
    </source>
</reference>
<accession>A0A829VX73</accession>
<dbReference type="GO" id="GO:0016301">
    <property type="term" value="F:kinase activity"/>
    <property type="evidence" value="ECO:0007669"/>
    <property type="project" value="UniProtKB-KW"/>
</dbReference>
<feature type="domain" description="PTS EIIB type-1" evidence="12">
    <location>
        <begin position="6"/>
        <end position="88"/>
    </location>
</feature>
<dbReference type="InterPro" id="IPR036878">
    <property type="entry name" value="Glu_permease_IIB"/>
</dbReference>
<name>A0A829VX73_9FIRM</name>
<reference evidence="13 15" key="1">
    <citation type="submission" date="2019-06" db="EMBL/GenBank/DDBJ databases">
        <title>Draft genome sequence of [Clostridium] clostridioforme NBRC 113352.</title>
        <authorList>
            <person name="Miura T."/>
            <person name="Furukawa M."/>
            <person name="Shimamura M."/>
            <person name="Ohyama Y."/>
            <person name="Yamazoe A."/>
            <person name="Kawasaki H."/>
        </authorList>
    </citation>
    <scope>NUCLEOTIDE SEQUENCE [LARGE SCALE GENOMIC DNA]</scope>
    <source>
        <strain evidence="13 15">NBRC 113352</strain>
    </source>
</reference>
<dbReference type="GO" id="GO:0005886">
    <property type="term" value="C:plasma membrane"/>
    <property type="evidence" value="ECO:0007669"/>
    <property type="project" value="UniProtKB-SubCell"/>
</dbReference>
<dbReference type="GO" id="GO:0008982">
    <property type="term" value="F:protein-N(PI)-phosphohistidine-sugar phosphotransferase activity"/>
    <property type="evidence" value="ECO:0007669"/>
    <property type="project" value="InterPro"/>
</dbReference>
<dbReference type="PANTHER" id="PTHR30175">
    <property type="entry name" value="PHOSPHOTRANSFERASE SYSTEM TRANSPORT PROTEIN"/>
    <property type="match status" value="1"/>
</dbReference>
<reference evidence="14" key="3">
    <citation type="submission" date="2020-02" db="EMBL/GenBank/DDBJ databases">
        <authorList>
            <person name="Littmann E."/>
            <person name="Sorbara M."/>
        </authorList>
    </citation>
    <scope>NUCLEOTIDE SEQUENCE</scope>
    <source>
        <strain evidence="14">MSK.2.26</strain>
    </source>
</reference>
<comment type="subcellular location">
    <subcellularLocation>
        <location evidence="1">Cell membrane</location>
        <topology evidence="1">Multi-pass membrane protein</topology>
    </subcellularLocation>
</comment>
<dbReference type="PROSITE" id="PS01035">
    <property type="entry name" value="PTS_EIIB_TYPE_1_CYS"/>
    <property type="match status" value="1"/>
</dbReference>
<evidence type="ECO:0000256" key="6">
    <source>
        <dbReference type="ARBA" id="ARBA00022683"/>
    </source>
</evidence>
<evidence type="ECO:0000256" key="11">
    <source>
        <dbReference type="PROSITE-ProRule" id="PRU00421"/>
    </source>
</evidence>
<dbReference type="Gene3D" id="3.30.1360.60">
    <property type="entry name" value="Glucose permease domain IIB"/>
    <property type="match status" value="1"/>
</dbReference>
<feature type="active site" description="Phosphocysteine intermediate; for EIIB activity" evidence="11">
    <location>
        <position position="28"/>
    </location>
</feature>
<dbReference type="GO" id="GO:0015771">
    <property type="term" value="P:trehalose transport"/>
    <property type="evidence" value="ECO:0007669"/>
    <property type="project" value="TreeGrafter"/>
</dbReference>
<dbReference type="InterPro" id="IPR018113">
    <property type="entry name" value="PTrfase_EIIB_Cys"/>
</dbReference>
<evidence type="ECO:0000256" key="7">
    <source>
        <dbReference type="ARBA" id="ARBA00022692"/>
    </source>
</evidence>
<keyword evidence="2" id="KW-0813">Transport</keyword>
<keyword evidence="4" id="KW-0762">Sugar transport</keyword>
<dbReference type="Pfam" id="PF00367">
    <property type="entry name" value="PTS_EIIB"/>
    <property type="match status" value="1"/>
</dbReference>
<evidence type="ECO:0000313" key="14">
    <source>
        <dbReference type="EMBL" id="NSJ45989.1"/>
    </source>
</evidence>